<proteinExistence type="predicted"/>
<comment type="caution">
    <text evidence="1">The sequence shown here is derived from an EMBL/GenBank/DDBJ whole genome shotgun (WGS) entry which is preliminary data.</text>
</comment>
<dbReference type="RefSeq" id="WP_200240783.1">
    <property type="nucleotide sequence ID" value="NZ_NRRV01000061.1"/>
</dbReference>
<protein>
    <submittedName>
        <fullName evidence="1">Uncharacterized protein</fullName>
    </submittedName>
</protein>
<dbReference type="EMBL" id="NRRV01000061">
    <property type="protein sequence ID" value="MBK1632911.1"/>
    <property type="molecule type" value="Genomic_DNA"/>
</dbReference>
<keyword evidence="2" id="KW-1185">Reference proteome</keyword>
<evidence type="ECO:0000313" key="2">
    <source>
        <dbReference type="Proteomes" id="UP000748752"/>
    </source>
</evidence>
<gene>
    <name evidence="1" type="ORF">CKO31_19590</name>
</gene>
<accession>A0ABS1CLW0</accession>
<name>A0ABS1CLW0_9GAMM</name>
<evidence type="ECO:0000313" key="1">
    <source>
        <dbReference type="EMBL" id="MBK1632911.1"/>
    </source>
</evidence>
<reference evidence="1 2" key="1">
    <citation type="journal article" date="2020" name="Microorganisms">
        <title>Osmotic Adaptation and Compatible Solute Biosynthesis of Phototrophic Bacteria as Revealed from Genome Analyses.</title>
        <authorList>
            <person name="Imhoff J.F."/>
            <person name="Rahn T."/>
            <person name="Kunzel S."/>
            <person name="Keller A."/>
            <person name="Neulinger S.C."/>
        </authorList>
    </citation>
    <scope>NUCLEOTIDE SEQUENCE [LARGE SCALE GENOMIC DNA]</scope>
    <source>
        <strain evidence="1 2">DSM 6210</strain>
    </source>
</reference>
<organism evidence="1 2">
    <name type="scientific">Thiohalocapsa halophila</name>
    <dbReference type="NCBI Taxonomy" id="69359"/>
    <lineage>
        <taxon>Bacteria</taxon>
        <taxon>Pseudomonadati</taxon>
        <taxon>Pseudomonadota</taxon>
        <taxon>Gammaproteobacteria</taxon>
        <taxon>Chromatiales</taxon>
        <taxon>Chromatiaceae</taxon>
        <taxon>Thiohalocapsa</taxon>
    </lineage>
</organism>
<dbReference type="Proteomes" id="UP000748752">
    <property type="component" value="Unassembled WGS sequence"/>
</dbReference>
<sequence>MLTNKKILLATSNLGLTFPIIRVLNRMGIRPDVLGPEKRSLLWSSGLLCKRYIGYPLDDFGYDHNPAISSFSGAFVDLLNDVHRQGGYDVVLPVDYTVRFPASTFYHYLAGVNYVELALLAGLGQADAFAFAPTAARHVTRSASEALLSKLNQLTARPHRFA</sequence>